<name>A0AAW0H8S7_MYOGA</name>
<evidence type="ECO:0000313" key="1">
    <source>
        <dbReference type="EMBL" id="KAK7798907.1"/>
    </source>
</evidence>
<gene>
    <name evidence="1" type="ORF">U0070_008415</name>
</gene>
<protein>
    <submittedName>
        <fullName evidence="1">Uncharacterized protein</fullName>
    </submittedName>
</protein>
<dbReference type="AlphaFoldDB" id="A0AAW0H8S7"/>
<accession>A0AAW0H8S7</accession>
<comment type="caution">
    <text evidence="1">The sequence shown here is derived from an EMBL/GenBank/DDBJ whole genome shotgun (WGS) entry which is preliminary data.</text>
</comment>
<sequence length="29" mass="3169">MSLPRMSRRMAALMSSPLSLSPRSFTSVA</sequence>
<organism evidence="1 2">
    <name type="scientific">Myodes glareolus</name>
    <name type="common">Bank vole</name>
    <name type="synonym">Clethrionomys glareolus</name>
    <dbReference type="NCBI Taxonomy" id="447135"/>
    <lineage>
        <taxon>Eukaryota</taxon>
        <taxon>Metazoa</taxon>
        <taxon>Chordata</taxon>
        <taxon>Craniata</taxon>
        <taxon>Vertebrata</taxon>
        <taxon>Euteleostomi</taxon>
        <taxon>Mammalia</taxon>
        <taxon>Eutheria</taxon>
        <taxon>Euarchontoglires</taxon>
        <taxon>Glires</taxon>
        <taxon>Rodentia</taxon>
        <taxon>Myomorpha</taxon>
        <taxon>Muroidea</taxon>
        <taxon>Cricetidae</taxon>
        <taxon>Arvicolinae</taxon>
        <taxon>Myodes</taxon>
    </lineage>
</organism>
<reference evidence="1 2" key="1">
    <citation type="journal article" date="2023" name="bioRxiv">
        <title>Conserved and derived expression patterns and positive selection on dental genes reveal complex evolutionary context of ever-growing rodent molars.</title>
        <authorList>
            <person name="Calamari Z.T."/>
            <person name="Song A."/>
            <person name="Cohen E."/>
            <person name="Akter M."/>
            <person name="Roy R.D."/>
            <person name="Hallikas O."/>
            <person name="Christensen M.M."/>
            <person name="Li P."/>
            <person name="Marangoni P."/>
            <person name="Jernvall J."/>
            <person name="Klein O.D."/>
        </authorList>
    </citation>
    <scope>NUCLEOTIDE SEQUENCE [LARGE SCALE GENOMIC DNA]</scope>
    <source>
        <strain evidence="1">V071</strain>
    </source>
</reference>
<dbReference type="EMBL" id="JBBHLL010000650">
    <property type="protein sequence ID" value="KAK7798907.1"/>
    <property type="molecule type" value="Genomic_DNA"/>
</dbReference>
<dbReference type="Proteomes" id="UP001488838">
    <property type="component" value="Unassembled WGS sequence"/>
</dbReference>
<proteinExistence type="predicted"/>
<keyword evidence="2" id="KW-1185">Reference proteome</keyword>
<evidence type="ECO:0000313" key="2">
    <source>
        <dbReference type="Proteomes" id="UP001488838"/>
    </source>
</evidence>